<evidence type="ECO:0000313" key="2">
    <source>
        <dbReference type="Proteomes" id="UP000240429"/>
    </source>
</evidence>
<gene>
    <name evidence="1" type="ORF">C6Y14_11945</name>
</gene>
<dbReference type="AlphaFoldDB" id="A0A2P8Q9H4"/>
<comment type="caution">
    <text evidence="1">The sequence shown here is derived from an EMBL/GenBank/DDBJ whole genome shotgun (WGS) entry which is preliminary data.</text>
</comment>
<name>A0A2P8Q9H4_9ACTN</name>
<proteinExistence type="predicted"/>
<sequence length="65" mass="6883">MGLGAATHLLVGAAVASAYDDIMHGMGPLPHDRLPRSLFGDVGQVEALNQVLKESTGLDMGWHRT</sequence>
<evidence type="ECO:0000313" key="1">
    <source>
        <dbReference type="EMBL" id="PSM42896.1"/>
    </source>
</evidence>
<protein>
    <submittedName>
        <fullName evidence="1">Uncharacterized protein</fullName>
    </submittedName>
</protein>
<dbReference type="Proteomes" id="UP000240429">
    <property type="component" value="Unassembled WGS sequence"/>
</dbReference>
<reference evidence="1 2" key="1">
    <citation type="submission" date="2018-03" db="EMBL/GenBank/DDBJ databases">
        <title>Streptomyces dioscori sp. nov., a novel endophytic actinobacterium isolated from bulbil of Dioscorea bulbifera L.</title>
        <authorList>
            <person name="Zhikuan W."/>
        </authorList>
    </citation>
    <scope>NUCLEOTIDE SEQUENCE [LARGE SCALE GENOMIC DNA]</scope>
    <source>
        <strain evidence="1 2">A217</strain>
    </source>
</reference>
<keyword evidence="2" id="KW-1185">Reference proteome</keyword>
<dbReference type="EMBL" id="PYBJ01000007">
    <property type="protein sequence ID" value="PSM42896.1"/>
    <property type="molecule type" value="Genomic_DNA"/>
</dbReference>
<accession>A0A2P8Q9H4</accession>
<organism evidence="1 2">
    <name type="scientific">Streptomyces dioscori</name>
    <dbReference type="NCBI Taxonomy" id="2109333"/>
    <lineage>
        <taxon>Bacteria</taxon>
        <taxon>Bacillati</taxon>
        <taxon>Actinomycetota</taxon>
        <taxon>Actinomycetes</taxon>
        <taxon>Kitasatosporales</taxon>
        <taxon>Streptomycetaceae</taxon>
        <taxon>Streptomyces</taxon>
        <taxon>Streptomyces aurantiacus group</taxon>
    </lineage>
</organism>